<organism evidence="3 4">
    <name type="scientific">Streptococcus agalactiae MRI Z1-216</name>
    <dbReference type="NCBI Taxonomy" id="1154879"/>
    <lineage>
        <taxon>Bacteria</taxon>
        <taxon>Bacillati</taxon>
        <taxon>Bacillota</taxon>
        <taxon>Bacilli</taxon>
        <taxon>Lactobacillales</taxon>
        <taxon>Streptococcaceae</taxon>
        <taxon>Streptococcus</taxon>
    </lineage>
</organism>
<feature type="compositionally biased region" description="Basic and acidic residues" evidence="1">
    <location>
        <begin position="151"/>
        <end position="162"/>
    </location>
</feature>
<evidence type="ECO:0008006" key="5">
    <source>
        <dbReference type="Google" id="ProtNLM"/>
    </source>
</evidence>
<feature type="transmembrane region" description="Helical" evidence="2">
    <location>
        <begin position="371"/>
        <end position="391"/>
    </location>
</feature>
<sequence>MGKKLKKDFKERQRARIEKERLQSNSSIEPEENKLKHNDDYRGKIVHDKDRFQDKVHEKVSKRSAETELNGKTSKRNARYRASDKDSVASVAETEGVSQKEIGKADYITEVKDGKIYDPLGKDLDNDGIIDRYDNDFRDSDYFESTYDVEDNLHRKAEDTKGFSKSQKAQKKKYKRKNYSDKLYTRKKDKESKEEKADNKKSGKEAILDREKKNRLSKEQERTFRDKASKVSALSGLAKGSETVRDYLSHGSDENQGVEAGEKTADTSSKLIHGIKNYSDKKRAKKGYELTNKDYKIRKRKSKLEFRDAKEELKKTQEYQKANNFKRFQKRKQMKDSIKRQNKSRLRDRIKEGLIGSLKSSKEVILRKAKGLMIIFIGLIILGTFFINFAGTGMTGFMNSTSSVLTTSYLSKPNVLNEINQNFSAMESELQNEVDHVKENYPGYDEYILNNTEYIGHNVHELWTNVK</sequence>
<reference evidence="3 4" key="1">
    <citation type="submission" date="2012-07" db="EMBL/GenBank/DDBJ databases">
        <authorList>
            <person name="Moroni P."/>
            <person name="Richards V.P."/>
            <person name="Durkin S.A.S."/>
            <person name="Kim M."/>
            <person name="Pavinski Bitar P.D."/>
            <person name="Stanhope M.J."/>
            <person name="Town C.D."/>
            <person name="Zadoks R.N."/>
            <person name="Venter J.C."/>
        </authorList>
    </citation>
    <scope>NUCLEOTIDE SEQUENCE [LARGE SCALE GENOMIC DNA]</scope>
    <source>
        <strain evidence="3 4">MRI Z1-216</strain>
    </source>
</reference>
<proteinExistence type="predicted"/>
<evidence type="ECO:0000256" key="2">
    <source>
        <dbReference type="SAM" id="Phobius"/>
    </source>
</evidence>
<evidence type="ECO:0000313" key="3">
    <source>
        <dbReference type="EMBL" id="EPU43414.1"/>
    </source>
</evidence>
<feature type="compositionally biased region" description="Basic and acidic residues" evidence="1">
    <location>
        <begin position="31"/>
        <end position="66"/>
    </location>
</feature>
<evidence type="ECO:0000313" key="4">
    <source>
        <dbReference type="Proteomes" id="UP000015176"/>
    </source>
</evidence>
<name>A0AAD3A6W7_STRAG</name>
<gene>
    <name evidence="3" type="ORF">SAG0164_12365</name>
</gene>
<keyword evidence="2" id="KW-0472">Membrane</keyword>
<feature type="region of interest" description="Disordered" evidence="1">
    <location>
        <begin position="1"/>
        <end position="96"/>
    </location>
</feature>
<feature type="compositionally biased region" description="Basic residues" evidence="1">
    <location>
        <begin position="168"/>
        <end position="177"/>
    </location>
</feature>
<dbReference type="AlphaFoldDB" id="A0AAD3A6W7"/>
<feature type="region of interest" description="Disordered" evidence="1">
    <location>
        <begin position="148"/>
        <end position="265"/>
    </location>
</feature>
<evidence type="ECO:0000256" key="1">
    <source>
        <dbReference type="SAM" id="MobiDB-lite"/>
    </source>
</evidence>
<dbReference type="EMBL" id="ALSF01000006">
    <property type="protein sequence ID" value="EPU43414.1"/>
    <property type="molecule type" value="Genomic_DNA"/>
</dbReference>
<accession>A0AAD3A6W7</accession>
<feature type="compositionally biased region" description="Basic and acidic residues" evidence="1">
    <location>
        <begin position="242"/>
        <end position="253"/>
    </location>
</feature>
<dbReference type="Proteomes" id="UP000015176">
    <property type="component" value="Unassembled WGS sequence"/>
</dbReference>
<protein>
    <recommendedName>
        <fullName evidence="5">CHAP domain-containing protein</fullName>
    </recommendedName>
</protein>
<comment type="caution">
    <text evidence="3">The sequence shown here is derived from an EMBL/GenBank/DDBJ whole genome shotgun (WGS) entry which is preliminary data.</text>
</comment>
<feature type="compositionally biased region" description="Basic and acidic residues" evidence="1">
    <location>
        <begin position="178"/>
        <end position="229"/>
    </location>
</feature>
<feature type="compositionally biased region" description="Basic and acidic residues" evidence="1">
    <location>
        <begin position="8"/>
        <end position="22"/>
    </location>
</feature>
<keyword evidence="2" id="KW-1133">Transmembrane helix</keyword>
<dbReference type="NCBIfam" id="NF045974">
    <property type="entry name" value="conju_CD1108"/>
    <property type="match status" value="1"/>
</dbReference>
<keyword evidence="2" id="KW-0812">Transmembrane</keyword>